<evidence type="ECO:0000313" key="4">
    <source>
        <dbReference type="Proteomes" id="UP001497457"/>
    </source>
</evidence>
<organism evidence="2 4">
    <name type="scientific">Urochloa decumbens</name>
    <dbReference type="NCBI Taxonomy" id="240449"/>
    <lineage>
        <taxon>Eukaryota</taxon>
        <taxon>Viridiplantae</taxon>
        <taxon>Streptophyta</taxon>
        <taxon>Embryophyta</taxon>
        <taxon>Tracheophyta</taxon>
        <taxon>Spermatophyta</taxon>
        <taxon>Magnoliopsida</taxon>
        <taxon>Liliopsida</taxon>
        <taxon>Poales</taxon>
        <taxon>Poaceae</taxon>
        <taxon>PACMAD clade</taxon>
        <taxon>Panicoideae</taxon>
        <taxon>Panicodae</taxon>
        <taxon>Paniceae</taxon>
        <taxon>Melinidinae</taxon>
        <taxon>Urochloa</taxon>
    </lineage>
</organism>
<name>A0ABC8VKK6_9POAL</name>
<protein>
    <submittedName>
        <fullName evidence="2">Uncharacterized protein</fullName>
    </submittedName>
</protein>
<keyword evidence="4" id="KW-1185">Reference proteome</keyword>
<evidence type="ECO:0000256" key="1">
    <source>
        <dbReference type="SAM" id="SignalP"/>
    </source>
</evidence>
<dbReference type="Proteomes" id="UP001497457">
    <property type="component" value="Chromosome 9rd"/>
</dbReference>
<reference evidence="2" key="1">
    <citation type="submission" date="2024-10" db="EMBL/GenBank/DDBJ databases">
        <authorList>
            <person name="Ryan C."/>
        </authorList>
    </citation>
    <scope>NUCLEOTIDE SEQUENCE [LARGE SCALE GENOMIC DNA]</scope>
</reference>
<sequence>MASATTTLKASAFVAVCIVLVHCSFGQPTRSYCVEYCEKTCGPQCIANAMGYCNLIKSSTLKQCQDTCTSNCDTCSAEADTAYNSCVANLTETPAYKGCWSSCNTACIGGCCNRGCIDG</sequence>
<gene>
    <name evidence="3" type="ORF">URODEC1_LOCUS115611</name>
    <name evidence="2" type="ORF">URODEC1_LOCUS4289</name>
</gene>
<proteinExistence type="predicted"/>
<evidence type="ECO:0000313" key="2">
    <source>
        <dbReference type="EMBL" id="CAL4892471.1"/>
    </source>
</evidence>
<dbReference type="Proteomes" id="UP001497457">
    <property type="component" value="Chromosome 10rd"/>
</dbReference>
<dbReference type="EMBL" id="OZ075120">
    <property type="protein sequence ID" value="CAL4892471.1"/>
    <property type="molecule type" value="Genomic_DNA"/>
</dbReference>
<feature type="signal peptide" evidence="1">
    <location>
        <begin position="1"/>
        <end position="26"/>
    </location>
</feature>
<accession>A0ABC8VKK6</accession>
<dbReference type="EMBL" id="OZ075119">
    <property type="protein sequence ID" value="CAL5093929.1"/>
    <property type="molecule type" value="Genomic_DNA"/>
</dbReference>
<keyword evidence="1" id="KW-0732">Signal</keyword>
<evidence type="ECO:0000313" key="3">
    <source>
        <dbReference type="EMBL" id="CAL5093929.1"/>
    </source>
</evidence>
<feature type="chain" id="PRO_5044721074" evidence="1">
    <location>
        <begin position="27"/>
        <end position="119"/>
    </location>
</feature>
<dbReference type="AlphaFoldDB" id="A0ABC8VKK6"/>